<feature type="region of interest" description="Disordered" evidence="6">
    <location>
        <begin position="1"/>
        <end position="20"/>
    </location>
</feature>
<dbReference type="AlphaFoldDB" id="A0A8J2ZTU9"/>
<keyword evidence="1" id="KW-0678">Repressor</keyword>
<dbReference type="PANTHER" id="PTHR30055">
    <property type="entry name" value="HTH-TYPE TRANSCRIPTIONAL REGULATOR RUTR"/>
    <property type="match status" value="1"/>
</dbReference>
<evidence type="ECO:0000256" key="3">
    <source>
        <dbReference type="ARBA" id="ARBA00023125"/>
    </source>
</evidence>
<dbReference type="Gene3D" id="1.10.357.10">
    <property type="entry name" value="Tetracycline Repressor, domain 2"/>
    <property type="match status" value="1"/>
</dbReference>
<sequence>MTEKRRRSPGRPPTTQKNTTTDQVIIHAAIRLFLNHGYQKVSVDDVAEACGVTKATVYYYFKTKAELFTESILQMMERIRRQIDSLLHSEKPLKDRLFDVAEAHLRATMDIDLDGFLRETKNNVSENQTHMMRQAEERMYQEIEVVIEEAVNNNEIRPVSPPFAAHAFIALLRMGNAPSMQELFTAYEEMATNIINFYWRSLTNE</sequence>
<evidence type="ECO:0000259" key="7">
    <source>
        <dbReference type="PROSITE" id="PS50977"/>
    </source>
</evidence>
<dbReference type="PROSITE" id="PS01081">
    <property type="entry name" value="HTH_TETR_1"/>
    <property type="match status" value="1"/>
</dbReference>
<dbReference type="PANTHER" id="PTHR30055:SF175">
    <property type="entry name" value="HTH-TYPE TRANSCRIPTIONAL REPRESSOR KSTR2"/>
    <property type="match status" value="1"/>
</dbReference>
<comment type="caution">
    <text evidence="8">The sequence shown here is derived from an EMBL/GenBank/DDBJ whole genome shotgun (WGS) entry which is preliminary data.</text>
</comment>
<dbReference type="GO" id="GO:0045892">
    <property type="term" value="P:negative regulation of DNA-templated transcription"/>
    <property type="evidence" value="ECO:0007669"/>
    <property type="project" value="UniProtKB-ARBA"/>
</dbReference>
<evidence type="ECO:0000313" key="9">
    <source>
        <dbReference type="Proteomes" id="UP000656813"/>
    </source>
</evidence>
<feature type="DNA-binding region" description="H-T-H motif" evidence="5">
    <location>
        <begin position="42"/>
        <end position="61"/>
    </location>
</feature>
<evidence type="ECO:0000256" key="5">
    <source>
        <dbReference type="PROSITE-ProRule" id="PRU00335"/>
    </source>
</evidence>
<dbReference type="InterPro" id="IPR001647">
    <property type="entry name" value="HTH_TetR"/>
</dbReference>
<dbReference type="FunFam" id="1.10.10.60:FF:000141">
    <property type="entry name" value="TetR family transcriptional regulator"/>
    <property type="match status" value="1"/>
</dbReference>
<dbReference type="GO" id="GO:0003700">
    <property type="term" value="F:DNA-binding transcription factor activity"/>
    <property type="evidence" value="ECO:0007669"/>
    <property type="project" value="TreeGrafter"/>
</dbReference>
<dbReference type="SUPFAM" id="SSF46689">
    <property type="entry name" value="Homeodomain-like"/>
    <property type="match status" value="1"/>
</dbReference>
<gene>
    <name evidence="8" type="ORF">GCM10007096_08170</name>
</gene>
<dbReference type="GO" id="GO:0000976">
    <property type="term" value="F:transcription cis-regulatory region binding"/>
    <property type="evidence" value="ECO:0007669"/>
    <property type="project" value="TreeGrafter"/>
</dbReference>
<keyword evidence="3 5" id="KW-0238">DNA-binding</keyword>
<dbReference type="InterPro" id="IPR050109">
    <property type="entry name" value="HTH-type_TetR-like_transc_reg"/>
</dbReference>
<evidence type="ECO:0000256" key="1">
    <source>
        <dbReference type="ARBA" id="ARBA00022491"/>
    </source>
</evidence>
<protein>
    <submittedName>
        <fullName evidence="8">TetR family transcriptional regulator</fullName>
    </submittedName>
</protein>
<reference evidence="8" key="1">
    <citation type="journal article" date="2014" name="Int. J. Syst. Evol. Microbiol.">
        <title>Complete genome sequence of Corynebacterium casei LMG S-19264T (=DSM 44701T), isolated from a smear-ripened cheese.</title>
        <authorList>
            <consortium name="US DOE Joint Genome Institute (JGI-PGF)"/>
            <person name="Walter F."/>
            <person name="Albersmeier A."/>
            <person name="Kalinowski J."/>
            <person name="Ruckert C."/>
        </authorList>
    </citation>
    <scope>NUCLEOTIDE SEQUENCE</scope>
    <source>
        <strain evidence="8">CGMCC 1.12777</strain>
    </source>
</reference>
<keyword evidence="2" id="KW-0805">Transcription regulation</keyword>
<accession>A0A8J2ZTU9</accession>
<evidence type="ECO:0000256" key="4">
    <source>
        <dbReference type="ARBA" id="ARBA00023163"/>
    </source>
</evidence>
<organism evidence="8 9">
    <name type="scientific">Pullulanibacillus pueri</name>
    <dbReference type="NCBI Taxonomy" id="1437324"/>
    <lineage>
        <taxon>Bacteria</taxon>
        <taxon>Bacillati</taxon>
        <taxon>Bacillota</taxon>
        <taxon>Bacilli</taxon>
        <taxon>Bacillales</taxon>
        <taxon>Sporolactobacillaceae</taxon>
        <taxon>Pullulanibacillus</taxon>
    </lineage>
</organism>
<dbReference type="InterPro" id="IPR023772">
    <property type="entry name" value="DNA-bd_HTH_TetR-type_CS"/>
</dbReference>
<dbReference type="InterPro" id="IPR009057">
    <property type="entry name" value="Homeodomain-like_sf"/>
</dbReference>
<name>A0A8J2ZTU9_9BACL</name>
<reference evidence="8" key="2">
    <citation type="submission" date="2020-09" db="EMBL/GenBank/DDBJ databases">
        <authorList>
            <person name="Sun Q."/>
            <person name="Zhou Y."/>
        </authorList>
    </citation>
    <scope>NUCLEOTIDE SEQUENCE</scope>
    <source>
        <strain evidence="8">CGMCC 1.12777</strain>
    </source>
</reference>
<dbReference type="EMBL" id="BMFV01000004">
    <property type="protein sequence ID" value="GGH76969.1"/>
    <property type="molecule type" value="Genomic_DNA"/>
</dbReference>
<dbReference type="Pfam" id="PF00440">
    <property type="entry name" value="TetR_N"/>
    <property type="match status" value="1"/>
</dbReference>
<dbReference type="PROSITE" id="PS50977">
    <property type="entry name" value="HTH_TETR_2"/>
    <property type="match status" value="1"/>
</dbReference>
<dbReference type="RefSeq" id="WP_188496126.1">
    <property type="nucleotide sequence ID" value="NZ_BMFV01000004.1"/>
</dbReference>
<evidence type="ECO:0000256" key="2">
    <source>
        <dbReference type="ARBA" id="ARBA00023015"/>
    </source>
</evidence>
<dbReference type="PRINTS" id="PR00455">
    <property type="entry name" value="HTHTETR"/>
</dbReference>
<dbReference type="Proteomes" id="UP000656813">
    <property type="component" value="Unassembled WGS sequence"/>
</dbReference>
<evidence type="ECO:0000313" key="8">
    <source>
        <dbReference type="EMBL" id="GGH76969.1"/>
    </source>
</evidence>
<dbReference type="SUPFAM" id="SSF48498">
    <property type="entry name" value="Tetracyclin repressor-like, C-terminal domain"/>
    <property type="match status" value="1"/>
</dbReference>
<evidence type="ECO:0000256" key="6">
    <source>
        <dbReference type="SAM" id="MobiDB-lite"/>
    </source>
</evidence>
<proteinExistence type="predicted"/>
<feature type="domain" description="HTH tetR-type" evidence="7">
    <location>
        <begin position="19"/>
        <end position="79"/>
    </location>
</feature>
<dbReference type="InterPro" id="IPR036271">
    <property type="entry name" value="Tet_transcr_reg_TetR-rel_C_sf"/>
</dbReference>
<keyword evidence="9" id="KW-1185">Reference proteome</keyword>
<keyword evidence="4" id="KW-0804">Transcription</keyword>